<gene>
    <name evidence="1" type="ORF">PTTG_26243</name>
</gene>
<proteinExistence type="predicted"/>
<evidence type="ECO:0000313" key="1">
    <source>
        <dbReference type="EMBL" id="OAV96761.1"/>
    </source>
</evidence>
<dbReference type="OrthoDB" id="2514177at2759"/>
<dbReference type="Proteomes" id="UP000005240">
    <property type="component" value="Unassembled WGS sequence"/>
</dbReference>
<reference evidence="1" key="2">
    <citation type="submission" date="2016-05" db="EMBL/GenBank/DDBJ databases">
        <title>Comparative analysis highlights variable genome content of wheat rusts and divergence of the mating loci.</title>
        <authorList>
            <person name="Cuomo C.A."/>
            <person name="Bakkeren G."/>
            <person name="Szabo L."/>
            <person name="Khalil H."/>
            <person name="Joly D."/>
            <person name="Goldberg J."/>
            <person name="Young S."/>
            <person name="Zeng Q."/>
            <person name="Fellers J."/>
        </authorList>
    </citation>
    <scope>NUCLEOTIDE SEQUENCE [LARGE SCALE GENOMIC DNA]</scope>
    <source>
        <strain evidence="1">1-1 BBBD Race 1</strain>
    </source>
</reference>
<dbReference type="VEuPathDB" id="FungiDB:PTTG_26243"/>
<dbReference type="AlphaFoldDB" id="A0A180GW61"/>
<keyword evidence="3" id="KW-1185">Reference proteome</keyword>
<accession>A0A180GW61</accession>
<reference evidence="1" key="1">
    <citation type="submission" date="2009-11" db="EMBL/GenBank/DDBJ databases">
        <authorList>
            <consortium name="The Broad Institute Genome Sequencing Platform"/>
            <person name="Ward D."/>
            <person name="Feldgarden M."/>
            <person name="Earl A."/>
            <person name="Young S.K."/>
            <person name="Zeng Q."/>
            <person name="Koehrsen M."/>
            <person name="Alvarado L."/>
            <person name="Berlin A."/>
            <person name="Bochicchio J."/>
            <person name="Borenstein D."/>
            <person name="Chapman S.B."/>
            <person name="Chen Z."/>
            <person name="Engels R."/>
            <person name="Freedman E."/>
            <person name="Gellesch M."/>
            <person name="Goldberg J."/>
            <person name="Griggs A."/>
            <person name="Gujja S."/>
            <person name="Heilman E."/>
            <person name="Heiman D."/>
            <person name="Hepburn T."/>
            <person name="Howarth C."/>
            <person name="Jen D."/>
            <person name="Larson L."/>
            <person name="Lewis B."/>
            <person name="Mehta T."/>
            <person name="Park D."/>
            <person name="Pearson M."/>
            <person name="Roberts A."/>
            <person name="Saif S."/>
            <person name="Shea T."/>
            <person name="Shenoy N."/>
            <person name="Sisk P."/>
            <person name="Stolte C."/>
            <person name="Sykes S."/>
            <person name="Thomson T."/>
            <person name="Walk T."/>
            <person name="White J."/>
            <person name="Yandava C."/>
            <person name="Izard J."/>
            <person name="Baranova O.V."/>
            <person name="Blanton J.M."/>
            <person name="Tanner A.C."/>
            <person name="Dewhirst F.E."/>
            <person name="Haas B."/>
            <person name="Nusbaum C."/>
            <person name="Birren B."/>
        </authorList>
    </citation>
    <scope>NUCLEOTIDE SEQUENCE [LARGE SCALE GENOMIC DNA]</scope>
    <source>
        <strain evidence="1">1-1 BBBD Race 1</strain>
    </source>
</reference>
<protein>
    <recommendedName>
        <fullName evidence="4">CCHC-type domain-containing protein</fullName>
    </recommendedName>
</protein>
<evidence type="ECO:0008006" key="4">
    <source>
        <dbReference type="Google" id="ProtNLM"/>
    </source>
</evidence>
<evidence type="ECO:0000313" key="3">
    <source>
        <dbReference type="Proteomes" id="UP000005240"/>
    </source>
</evidence>
<reference evidence="2" key="4">
    <citation type="submission" date="2025-05" db="UniProtKB">
        <authorList>
            <consortium name="EnsemblFungi"/>
        </authorList>
    </citation>
    <scope>IDENTIFICATION</scope>
    <source>
        <strain evidence="2">isolate 1-1 / race 1 (BBBD)</strain>
    </source>
</reference>
<organism evidence="1">
    <name type="scientific">Puccinia triticina (isolate 1-1 / race 1 (BBBD))</name>
    <name type="common">Brown leaf rust fungus</name>
    <dbReference type="NCBI Taxonomy" id="630390"/>
    <lineage>
        <taxon>Eukaryota</taxon>
        <taxon>Fungi</taxon>
        <taxon>Dikarya</taxon>
        <taxon>Basidiomycota</taxon>
        <taxon>Pucciniomycotina</taxon>
        <taxon>Pucciniomycetes</taxon>
        <taxon>Pucciniales</taxon>
        <taxon>Pucciniaceae</taxon>
        <taxon>Puccinia</taxon>
    </lineage>
</organism>
<dbReference type="EMBL" id="ADAS02000017">
    <property type="protein sequence ID" value="OAV96761.1"/>
    <property type="molecule type" value="Genomic_DNA"/>
</dbReference>
<reference evidence="2 3" key="3">
    <citation type="journal article" date="2017" name="G3 (Bethesda)">
        <title>Comparative analysis highlights variable genome content of wheat rusts and divergence of the mating loci.</title>
        <authorList>
            <person name="Cuomo C.A."/>
            <person name="Bakkeren G."/>
            <person name="Khalil H.B."/>
            <person name="Panwar V."/>
            <person name="Joly D."/>
            <person name="Linning R."/>
            <person name="Sakthikumar S."/>
            <person name="Song X."/>
            <person name="Adiconis X."/>
            <person name="Fan L."/>
            <person name="Goldberg J.M."/>
            <person name="Levin J.Z."/>
            <person name="Young S."/>
            <person name="Zeng Q."/>
            <person name="Anikster Y."/>
            <person name="Bruce M."/>
            <person name="Wang M."/>
            <person name="Yin C."/>
            <person name="McCallum B."/>
            <person name="Szabo L.J."/>
            <person name="Hulbert S."/>
            <person name="Chen X."/>
            <person name="Fellers J.P."/>
        </authorList>
    </citation>
    <scope>NUCLEOTIDE SEQUENCE</scope>
    <source>
        <strain evidence="3">Isolate 1-1 / race 1 (BBBD)</strain>
        <strain evidence="2">isolate 1-1 / race 1 (BBBD)</strain>
    </source>
</reference>
<dbReference type="EnsemblFungi" id="PTTG_26243-t43_1">
    <property type="protein sequence ID" value="PTTG_26243-t43_1-p1"/>
    <property type="gene ID" value="PTTG_26243"/>
</dbReference>
<sequence length="321" mass="35755">MPGLEDQDAHGPGDAGPAIYREADVARFLQQAQQSSRTVGQNVRDTIARLTDAEKLKANGSNFTMWDLFLCEPEQLLCWEKLKNFKMSDHGSSSEAMSYLLELLDDFGTLNLELTRETVGGLAIQSSLEAGSDHRQEVDRRVEQDLAGVSRTLAKKAVTADHILKHINVVKQQLDMNPQSSSTFAAGVPDVHPDLVSDPYAQSMELYHPDFWPGLPQQVEGLAIQGLQCWNCRSPDHLLSKCPIPRRSNFDRPPLNPRFTPRLQLVGGLRPFMAPGNFQAWYPIVTPPGFVPQTFQQNGALPSQFNNQYVPTGQARRADSY</sequence>
<evidence type="ECO:0000313" key="2">
    <source>
        <dbReference type="EnsemblFungi" id="PTTG_26243-t43_1-p1"/>
    </source>
</evidence>
<name>A0A180GW61_PUCT1</name>